<protein>
    <submittedName>
        <fullName evidence="2">Uncharacterized protein</fullName>
    </submittedName>
</protein>
<dbReference type="Proteomes" id="UP000177154">
    <property type="component" value="Unassembled WGS sequence"/>
</dbReference>
<feature type="region of interest" description="Disordered" evidence="1">
    <location>
        <begin position="1"/>
        <end position="49"/>
    </location>
</feature>
<dbReference type="AlphaFoldDB" id="A0A1G2USC0"/>
<evidence type="ECO:0000256" key="1">
    <source>
        <dbReference type="SAM" id="MobiDB-lite"/>
    </source>
</evidence>
<dbReference type="EMBL" id="MHWR01000041">
    <property type="protein sequence ID" value="OHB12293.1"/>
    <property type="molecule type" value="Genomic_DNA"/>
</dbReference>
<feature type="region of interest" description="Disordered" evidence="1">
    <location>
        <begin position="79"/>
        <end position="101"/>
    </location>
</feature>
<accession>A0A1G2USC0</accession>
<feature type="compositionally biased region" description="Basic residues" evidence="1">
    <location>
        <begin position="20"/>
        <end position="34"/>
    </location>
</feature>
<evidence type="ECO:0000313" key="3">
    <source>
        <dbReference type="Proteomes" id="UP000177154"/>
    </source>
</evidence>
<feature type="compositionally biased region" description="Polar residues" evidence="1">
    <location>
        <begin position="86"/>
        <end position="95"/>
    </location>
</feature>
<sequence length="132" mass="14739">MNSVSFSLKEKPARDPPPIPKKRNLAQNKSKHGKRWDEGGRRSGNGSTLSYPTVWWSGRYGVTEFIVTSPLTFWKKVRSKDRISPQLETSGSESPNLPRAVGAENGERMESALWVRANLEGGQGCRNEILIV</sequence>
<name>A0A1G2USC0_9BACT</name>
<comment type="caution">
    <text evidence="2">The sequence shown here is derived from an EMBL/GenBank/DDBJ whole genome shotgun (WGS) entry which is preliminary data.</text>
</comment>
<proteinExistence type="predicted"/>
<gene>
    <name evidence="2" type="ORF">A2Y49_02465</name>
</gene>
<organism evidence="2 3">
    <name type="scientific">Candidatus Zambryskibacteria bacterium RIFCSPLOWO2_12_39_8</name>
    <dbReference type="NCBI Taxonomy" id="1802774"/>
    <lineage>
        <taxon>Bacteria</taxon>
        <taxon>Candidatus Zambryskiibacteriota</taxon>
    </lineage>
</organism>
<evidence type="ECO:0000313" key="2">
    <source>
        <dbReference type="EMBL" id="OHB12293.1"/>
    </source>
</evidence>
<reference evidence="2 3" key="1">
    <citation type="journal article" date="2016" name="Nat. Commun.">
        <title>Thousands of microbial genomes shed light on interconnected biogeochemical processes in an aquifer system.</title>
        <authorList>
            <person name="Anantharaman K."/>
            <person name="Brown C.T."/>
            <person name="Hug L.A."/>
            <person name="Sharon I."/>
            <person name="Castelle C.J."/>
            <person name="Probst A.J."/>
            <person name="Thomas B.C."/>
            <person name="Singh A."/>
            <person name="Wilkins M.J."/>
            <person name="Karaoz U."/>
            <person name="Brodie E.L."/>
            <person name="Williams K.H."/>
            <person name="Hubbard S.S."/>
            <person name="Banfield J.F."/>
        </authorList>
    </citation>
    <scope>NUCLEOTIDE SEQUENCE [LARGE SCALE GENOMIC DNA]</scope>
</reference>